<protein>
    <submittedName>
        <fullName evidence="3">GNAT family N-acetyltransferase</fullName>
    </submittedName>
</protein>
<dbReference type="CDD" id="cd04301">
    <property type="entry name" value="NAT_SF"/>
    <property type="match status" value="1"/>
</dbReference>
<dbReference type="Proteomes" id="UP000435177">
    <property type="component" value="Unassembled WGS sequence"/>
</dbReference>
<sequence>MIRPYRADDLPEVVALWNQEAVKHHYQRLTNESFTRTFIKQPYYDPACVLVAYEDDELVGFAAGCTGDDLPLGEAAGYITCVWVKEGSGPQLVDQLVGRLEQRFVQLGKIQAEVLFFNPVKLGWHMPSEPRHEHNNAPGISKDLPLYRCLVQRGYVDRATQCGMYLKLGQFNVPGDIIAKEQRAAEKGYTVVRFDSAVHQDLNGLLAALGNPQWQHEIIEAAAAGVPLLVAALDHQCVGFAGPIIRQTNGRAYFSGIGVHPEHEGHGLGSVLFFRMVEAFQAAGCEYSTLFTGSNNPAIRIYERAGFTIEKQFSILRKERLACVNSKRS</sequence>
<dbReference type="PANTHER" id="PTHR43072">
    <property type="entry name" value="N-ACETYLTRANSFERASE"/>
    <property type="match status" value="1"/>
</dbReference>
<dbReference type="InterPro" id="IPR000182">
    <property type="entry name" value="GNAT_dom"/>
</dbReference>
<evidence type="ECO:0000313" key="5">
    <source>
        <dbReference type="Proteomes" id="UP000435177"/>
    </source>
</evidence>
<reference evidence="3 4" key="1">
    <citation type="submission" date="2017-07" db="EMBL/GenBank/DDBJ databases">
        <title>Isolation and whole genome analysis of endospore-forming bacteria from heroin.</title>
        <authorList>
            <person name="Kalinowski J."/>
            <person name="Ahrens B."/>
            <person name="Al-Dilaimi A."/>
            <person name="Winkler A."/>
            <person name="Wibberg D."/>
            <person name="Schleenbecker U."/>
            <person name="Ruckert C."/>
            <person name="Wolfel R."/>
            <person name="Grass G."/>
        </authorList>
    </citation>
    <scope>NUCLEOTIDE SEQUENCE [LARGE SCALE GENOMIC DNA]</scope>
    <source>
        <strain evidence="3 4">7537-G1</strain>
    </source>
</reference>
<dbReference type="EMBL" id="NPBY01000036">
    <property type="protein sequence ID" value="PAD76621.1"/>
    <property type="molecule type" value="Genomic_DNA"/>
</dbReference>
<evidence type="ECO:0000259" key="1">
    <source>
        <dbReference type="PROSITE" id="PS51186"/>
    </source>
</evidence>
<organism evidence="3 4">
    <name type="scientific">Paenibacillus campinasensis</name>
    <dbReference type="NCBI Taxonomy" id="66347"/>
    <lineage>
        <taxon>Bacteria</taxon>
        <taxon>Bacillati</taxon>
        <taxon>Bacillota</taxon>
        <taxon>Bacilli</taxon>
        <taxon>Bacillales</taxon>
        <taxon>Paenibacillaceae</taxon>
        <taxon>Paenibacillus</taxon>
    </lineage>
</organism>
<name>A0A268EU45_9BACL</name>
<evidence type="ECO:0000313" key="4">
    <source>
        <dbReference type="Proteomes" id="UP000215596"/>
    </source>
</evidence>
<keyword evidence="3" id="KW-0808">Transferase</keyword>
<proteinExistence type="predicted"/>
<evidence type="ECO:0000313" key="2">
    <source>
        <dbReference type="EMBL" id="MUG67443.1"/>
    </source>
</evidence>
<dbReference type="GO" id="GO:0016747">
    <property type="term" value="F:acyltransferase activity, transferring groups other than amino-acyl groups"/>
    <property type="evidence" value="ECO:0007669"/>
    <property type="project" value="InterPro"/>
</dbReference>
<dbReference type="SUPFAM" id="SSF55729">
    <property type="entry name" value="Acyl-CoA N-acyltransferases (Nat)"/>
    <property type="match status" value="2"/>
</dbReference>
<dbReference type="InterPro" id="IPR016181">
    <property type="entry name" value="Acyl_CoA_acyltransferase"/>
</dbReference>
<keyword evidence="5" id="KW-1185">Reference proteome</keyword>
<reference evidence="2 5" key="2">
    <citation type="submission" date="2019-11" db="EMBL/GenBank/DDBJ databases">
        <title>Draft genome sequences of five Paenibacillus species of dairy origin.</title>
        <authorList>
            <person name="Olajide A.M."/>
            <person name="Chen S."/>
            <person name="Lapointe G."/>
        </authorList>
    </citation>
    <scope>NUCLEOTIDE SEQUENCE [LARGE SCALE GENOMIC DNA]</scope>
    <source>
        <strain evidence="2 5">3CS1</strain>
    </source>
</reference>
<dbReference type="Proteomes" id="UP000215596">
    <property type="component" value="Unassembled WGS sequence"/>
</dbReference>
<dbReference type="RefSeq" id="WP_095265412.1">
    <property type="nucleotide sequence ID" value="NZ_NPBY01000036.1"/>
</dbReference>
<dbReference type="EMBL" id="WOAA01000014">
    <property type="protein sequence ID" value="MUG67443.1"/>
    <property type="molecule type" value="Genomic_DNA"/>
</dbReference>
<accession>A0A268EU45</accession>
<dbReference type="PROSITE" id="PS51186">
    <property type="entry name" value="GNAT"/>
    <property type="match status" value="2"/>
</dbReference>
<dbReference type="OrthoDB" id="1884663at2"/>
<evidence type="ECO:0000313" key="3">
    <source>
        <dbReference type="EMBL" id="PAD76621.1"/>
    </source>
</evidence>
<gene>
    <name evidence="3" type="ORF">CHH67_11925</name>
    <name evidence="2" type="ORF">GNP94_15760</name>
</gene>
<dbReference type="Gene3D" id="3.40.630.30">
    <property type="match status" value="2"/>
</dbReference>
<dbReference type="Pfam" id="PF00583">
    <property type="entry name" value="Acetyltransf_1"/>
    <property type="match status" value="1"/>
</dbReference>
<feature type="domain" description="N-acetyltransferase" evidence="1">
    <location>
        <begin position="189"/>
        <end position="329"/>
    </location>
</feature>
<feature type="domain" description="N-acetyltransferase" evidence="1">
    <location>
        <begin position="1"/>
        <end position="147"/>
    </location>
</feature>
<dbReference type="AlphaFoldDB" id="A0A268EU45"/>
<comment type="caution">
    <text evidence="3">The sequence shown here is derived from an EMBL/GenBank/DDBJ whole genome shotgun (WGS) entry which is preliminary data.</text>
</comment>